<dbReference type="Gene3D" id="3.40.50.2000">
    <property type="entry name" value="Glycogen Phosphorylase B"/>
    <property type="match status" value="2"/>
</dbReference>
<dbReference type="InterPro" id="IPR002213">
    <property type="entry name" value="UDP_glucos_trans"/>
</dbReference>
<evidence type="ECO:0000313" key="5">
    <source>
        <dbReference type="EMBL" id="KAB0792862.1"/>
    </source>
</evidence>
<comment type="similarity">
    <text evidence="1">Belongs to the UDP-glycosyltransferase family.</text>
</comment>
<evidence type="ECO:0000256" key="1">
    <source>
        <dbReference type="ARBA" id="ARBA00009995"/>
    </source>
</evidence>
<dbReference type="InterPro" id="IPR050271">
    <property type="entry name" value="UDP-glycosyltransferase"/>
</dbReference>
<reference evidence="5 6" key="1">
    <citation type="journal article" date="2018" name="Elife">
        <title>Firefly genomes illuminate parallel origins of bioluminescence in beetles.</title>
        <authorList>
            <person name="Fallon T.R."/>
            <person name="Lower S.E."/>
            <person name="Chang C.H."/>
            <person name="Bessho-Uehara M."/>
            <person name="Martin G.J."/>
            <person name="Bewick A.J."/>
            <person name="Behringer M."/>
            <person name="Debat H.J."/>
            <person name="Wong I."/>
            <person name="Day J.C."/>
            <person name="Suvorov A."/>
            <person name="Silva C.J."/>
            <person name="Stanger-Hall K.F."/>
            <person name="Hall D.W."/>
            <person name="Schmitz R.J."/>
            <person name="Nelson D.R."/>
            <person name="Lewis S.M."/>
            <person name="Shigenobu S."/>
            <person name="Bybee S.M."/>
            <person name="Larracuente A.M."/>
            <person name="Oba Y."/>
            <person name="Weng J.K."/>
        </authorList>
    </citation>
    <scope>NUCLEOTIDE SEQUENCE [LARGE SCALE GENOMIC DNA]</scope>
    <source>
        <strain evidence="5">1611_PpyrPB1</strain>
        <tissue evidence="5">Whole body</tissue>
    </source>
</reference>
<dbReference type="PANTHER" id="PTHR48043:SF145">
    <property type="entry name" value="FI06409P-RELATED"/>
    <property type="match status" value="1"/>
</dbReference>
<protein>
    <recommendedName>
        <fullName evidence="7">UDP-glycosyltransferases domain-containing protein</fullName>
    </recommendedName>
</protein>
<keyword evidence="4" id="KW-1133">Transmembrane helix</keyword>
<keyword evidence="3" id="KW-0808">Transferase</keyword>
<feature type="non-terminal residue" evidence="5">
    <location>
        <position position="1"/>
    </location>
</feature>
<dbReference type="SUPFAM" id="SSF53756">
    <property type="entry name" value="UDP-Glycosyltransferase/glycogen phosphorylase"/>
    <property type="match status" value="1"/>
</dbReference>
<dbReference type="EMBL" id="VVIM01000010">
    <property type="protein sequence ID" value="KAB0792862.1"/>
    <property type="molecule type" value="Genomic_DNA"/>
</dbReference>
<evidence type="ECO:0000256" key="2">
    <source>
        <dbReference type="ARBA" id="ARBA00022676"/>
    </source>
</evidence>
<evidence type="ECO:0000256" key="4">
    <source>
        <dbReference type="SAM" id="Phobius"/>
    </source>
</evidence>
<organism evidence="5 6">
    <name type="scientific">Photinus pyralis</name>
    <name type="common">Common eastern firefly</name>
    <name type="synonym">Lampyris pyralis</name>
    <dbReference type="NCBI Taxonomy" id="7054"/>
    <lineage>
        <taxon>Eukaryota</taxon>
        <taxon>Metazoa</taxon>
        <taxon>Ecdysozoa</taxon>
        <taxon>Arthropoda</taxon>
        <taxon>Hexapoda</taxon>
        <taxon>Insecta</taxon>
        <taxon>Pterygota</taxon>
        <taxon>Neoptera</taxon>
        <taxon>Endopterygota</taxon>
        <taxon>Coleoptera</taxon>
        <taxon>Polyphaga</taxon>
        <taxon>Elateriformia</taxon>
        <taxon>Elateroidea</taxon>
        <taxon>Lampyridae</taxon>
        <taxon>Lampyrinae</taxon>
        <taxon>Photinus</taxon>
    </lineage>
</organism>
<dbReference type="GO" id="GO:0008194">
    <property type="term" value="F:UDP-glycosyltransferase activity"/>
    <property type="evidence" value="ECO:0007669"/>
    <property type="project" value="InterPro"/>
</dbReference>
<dbReference type="CDD" id="cd03784">
    <property type="entry name" value="GT1_Gtf-like"/>
    <property type="match status" value="1"/>
</dbReference>
<dbReference type="PANTHER" id="PTHR48043">
    <property type="entry name" value="EG:EG0003.4 PROTEIN-RELATED"/>
    <property type="match status" value="1"/>
</dbReference>
<dbReference type="InParanoid" id="A0A5N4A6B9"/>
<keyword evidence="2" id="KW-0328">Glycosyltransferase</keyword>
<evidence type="ECO:0008006" key="7">
    <source>
        <dbReference type="Google" id="ProtNLM"/>
    </source>
</evidence>
<evidence type="ECO:0000313" key="6">
    <source>
        <dbReference type="Proteomes" id="UP000327044"/>
    </source>
</evidence>
<sequence length="504" mass="57764">NKDPIMLYVNIVPVLLFLANCDCARILIAISSPFVEHQVTFQGLWRALLGRGHAVTLLTTHSMNDKSYSHLQEIVWHESVTLDKVDRESFISAYYNYDSVLKTLDSELNHTKVIELLNEDREFDLVITEYQAPVLYALAEVYNCPLILVSTTDLRSFMYYDLNNPSHSAYNPDFLLPYKHPLSFLERFISAGVLFANKLYYNLIVAKQETALIRKHFGSKFPTVEDLRDRISVVLVNQNPILGHIRPLIPTIVSIGGALNIQPPNFLPEEFDAFMRKSPSGVIYVNLGPVSSSALRIILKSLGELSYNSIVRYDGEVKSEPENVLVTQSVSQQDVLRHPNIKLFVTHGELEAVEEAVYFKVPMLMLPMHRDQEAMVRSVVPRGAALSLNINSLKKKKFKAAMLDLLENIEYRKKMMYLHELVHDQPVGGLEVAVWWTDHVIRNKGTKHLKTQGQDIPLYQYLYLDVIGVLLFVFFTILFLMYLALKVSIYLIRRGFFQKKEKVQ</sequence>
<keyword evidence="4" id="KW-0812">Transmembrane</keyword>
<name>A0A5N4A6B9_PHOPY</name>
<keyword evidence="4" id="KW-0472">Membrane</keyword>
<dbReference type="Pfam" id="PF00201">
    <property type="entry name" value="UDPGT"/>
    <property type="match status" value="1"/>
</dbReference>
<dbReference type="AlphaFoldDB" id="A0A5N4A6B9"/>
<evidence type="ECO:0000256" key="3">
    <source>
        <dbReference type="ARBA" id="ARBA00022679"/>
    </source>
</evidence>
<keyword evidence="6" id="KW-1185">Reference proteome</keyword>
<proteinExistence type="inferred from homology"/>
<gene>
    <name evidence="5" type="ORF">PPYR_14821</name>
</gene>
<feature type="transmembrane region" description="Helical" evidence="4">
    <location>
        <begin position="461"/>
        <end position="485"/>
    </location>
</feature>
<dbReference type="Proteomes" id="UP000327044">
    <property type="component" value="Unassembled WGS sequence"/>
</dbReference>
<comment type="caution">
    <text evidence="5">The sequence shown here is derived from an EMBL/GenBank/DDBJ whole genome shotgun (WGS) entry which is preliminary data.</text>
</comment>
<accession>A0A5N4A6B9</accession>